<gene>
    <name evidence="2" type="ORF">FBY41_4678</name>
</gene>
<reference evidence="2 3" key="1">
    <citation type="submission" date="2019-06" db="EMBL/GenBank/DDBJ databases">
        <title>Genome sequencing of plant associated microbes to promote plant fitness in Sorghum bicolor and Oryza sativa.</title>
        <authorList>
            <person name="Coleman-Derr D."/>
        </authorList>
    </citation>
    <scope>NUCLEOTIDE SEQUENCE [LARGE SCALE GENOMIC DNA]</scope>
    <source>
        <strain evidence="2 3">KV-663</strain>
    </source>
</reference>
<keyword evidence="1" id="KW-0812">Transmembrane</keyword>
<keyword evidence="1" id="KW-0472">Membrane</keyword>
<keyword evidence="1" id="KW-1133">Transmembrane helix</keyword>
<evidence type="ECO:0000313" key="2">
    <source>
        <dbReference type="EMBL" id="TQM54640.1"/>
    </source>
</evidence>
<sequence>MIDSNAGRYDAPWDYTPGGLFTAKGETHRFPAPVHLRIDRVREERAYAQRELAASNRRTARRIGAVAVAVLVLLAALGTVYLTGIDSGAGTFTQLWALEGAVVLAVVAFVGVLRHSSTSHSRLAARARLYDVRLTELHQQVQRERAHRGTAQPA</sequence>
<dbReference type="AlphaFoldDB" id="A0A543H8L2"/>
<organism evidence="2 3">
    <name type="scientific">Humibacillus xanthopallidus</name>
    <dbReference type="NCBI Taxonomy" id="412689"/>
    <lineage>
        <taxon>Bacteria</taxon>
        <taxon>Bacillati</taxon>
        <taxon>Actinomycetota</taxon>
        <taxon>Actinomycetes</taxon>
        <taxon>Micrococcales</taxon>
        <taxon>Intrasporangiaceae</taxon>
        <taxon>Humibacillus</taxon>
    </lineage>
</organism>
<feature type="transmembrane region" description="Helical" evidence="1">
    <location>
        <begin position="63"/>
        <end position="83"/>
    </location>
</feature>
<keyword evidence="3" id="KW-1185">Reference proteome</keyword>
<proteinExistence type="predicted"/>
<dbReference type="RefSeq" id="WP_141847684.1">
    <property type="nucleotide sequence ID" value="NZ_VFPM01000006.1"/>
</dbReference>
<evidence type="ECO:0000313" key="3">
    <source>
        <dbReference type="Proteomes" id="UP000316747"/>
    </source>
</evidence>
<protein>
    <submittedName>
        <fullName evidence="2">Uncharacterized protein</fullName>
    </submittedName>
</protein>
<name>A0A543H8L2_9MICO</name>
<dbReference type="EMBL" id="VFPM01000006">
    <property type="protein sequence ID" value="TQM54640.1"/>
    <property type="molecule type" value="Genomic_DNA"/>
</dbReference>
<dbReference type="OrthoDB" id="4866340at2"/>
<comment type="caution">
    <text evidence="2">The sequence shown here is derived from an EMBL/GenBank/DDBJ whole genome shotgun (WGS) entry which is preliminary data.</text>
</comment>
<evidence type="ECO:0000256" key="1">
    <source>
        <dbReference type="SAM" id="Phobius"/>
    </source>
</evidence>
<dbReference type="Proteomes" id="UP000316747">
    <property type="component" value="Unassembled WGS sequence"/>
</dbReference>
<accession>A0A543H8L2</accession>
<feature type="transmembrane region" description="Helical" evidence="1">
    <location>
        <begin position="95"/>
        <end position="113"/>
    </location>
</feature>